<evidence type="ECO:0000313" key="1">
    <source>
        <dbReference type="EMBL" id="WWF05341.1"/>
    </source>
</evidence>
<organism evidence="1 2">
    <name type="scientific">Janibacter terrae</name>
    <dbReference type="NCBI Taxonomy" id="103817"/>
    <lineage>
        <taxon>Bacteria</taxon>
        <taxon>Bacillati</taxon>
        <taxon>Actinomycetota</taxon>
        <taxon>Actinomycetes</taxon>
        <taxon>Micrococcales</taxon>
        <taxon>Intrasporangiaceae</taxon>
        <taxon>Janibacter</taxon>
    </lineage>
</organism>
<protein>
    <submittedName>
        <fullName evidence="1">Uncharacterized protein</fullName>
    </submittedName>
</protein>
<evidence type="ECO:0000313" key="2">
    <source>
        <dbReference type="Proteomes" id="UP001381003"/>
    </source>
</evidence>
<accession>A0ABZ2FGG6</accession>
<dbReference type="EMBL" id="CP104874">
    <property type="protein sequence ID" value="WWF05341.1"/>
    <property type="molecule type" value="Genomic_DNA"/>
</dbReference>
<sequence length="101" mass="11321">MGGQERISIDSEGIEGLGRQLKAIADFLEEKAAKANNEAVETFGFPSWYGTDAYEAAIGDFERERIRVGKQLRELARLARDAGSWYVLTEDLVDRRNQGIL</sequence>
<proteinExistence type="predicted"/>
<dbReference type="RefSeq" id="WP_068324974.1">
    <property type="nucleotide sequence ID" value="NZ_CP104874.1"/>
</dbReference>
<gene>
    <name evidence="1" type="ORF">N5P18_00260</name>
</gene>
<name>A0ABZ2FGG6_9MICO</name>
<reference evidence="1 2" key="1">
    <citation type="submission" date="2022-09" db="EMBL/GenBank/DDBJ databases">
        <title>Complete genome sequence of Janibacter terrae strain COS04-44, PCL-degrading bacteria isolated from oil spilled coast.</title>
        <authorList>
            <person name="Park H."/>
            <person name="Kim J.Y."/>
            <person name="An S.H."/>
            <person name="Lee C.M."/>
            <person name="Weon H.-Y."/>
        </authorList>
    </citation>
    <scope>NUCLEOTIDE SEQUENCE [LARGE SCALE GENOMIC DNA]</scope>
    <source>
        <strain evidence="1 2">COS04-44</strain>
    </source>
</reference>
<dbReference type="Proteomes" id="UP001381003">
    <property type="component" value="Chromosome"/>
</dbReference>
<keyword evidence="2" id="KW-1185">Reference proteome</keyword>